<protein>
    <submittedName>
        <fullName evidence="3">Alginate_exp domain-containing protein</fullName>
    </submittedName>
</protein>
<accession>A0A1I8FAB3</accession>
<proteinExistence type="predicted"/>
<dbReference type="WBParaSite" id="maker-unitig_26629-snap-gene-0.2-mRNA-1">
    <property type="protein sequence ID" value="maker-unitig_26629-snap-gene-0.2-mRNA-1"/>
    <property type="gene ID" value="maker-unitig_26629-snap-gene-0.2"/>
</dbReference>
<evidence type="ECO:0000313" key="2">
    <source>
        <dbReference type="Proteomes" id="UP000095280"/>
    </source>
</evidence>
<dbReference type="Proteomes" id="UP000095280">
    <property type="component" value="Unplaced"/>
</dbReference>
<reference evidence="3" key="1">
    <citation type="submission" date="2016-11" db="UniProtKB">
        <authorList>
            <consortium name="WormBaseParasite"/>
        </authorList>
    </citation>
    <scope>IDENTIFICATION</scope>
</reference>
<organism evidence="2 3">
    <name type="scientific">Macrostomum lignano</name>
    <dbReference type="NCBI Taxonomy" id="282301"/>
    <lineage>
        <taxon>Eukaryota</taxon>
        <taxon>Metazoa</taxon>
        <taxon>Spiralia</taxon>
        <taxon>Lophotrochozoa</taxon>
        <taxon>Platyhelminthes</taxon>
        <taxon>Rhabditophora</taxon>
        <taxon>Macrostomorpha</taxon>
        <taxon>Macrostomida</taxon>
        <taxon>Macrostomidae</taxon>
        <taxon>Macrostomum</taxon>
    </lineage>
</organism>
<dbReference type="AlphaFoldDB" id="A0A1I8FAB3"/>
<keyword evidence="2" id="KW-1185">Reference proteome</keyword>
<sequence length="172" mass="18777">MLSEFDNRCATRVELLNKMPVKGTCKAAPLVLLLLLSLQLAQAAPSRPRDAAYRYAPSEADLAVPNGSYHPAEQANFNVAEWKRSGSNDFNAARLLAKLADFKAKNDFLTQRIRSSMARSGHRFNGALLPLRLLLWLLLLGQPAPQLAFRAEPAAGMARAMSLRDSGVAMAT</sequence>
<feature type="chain" id="PRO_5009318642" evidence="1">
    <location>
        <begin position="44"/>
        <end position="172"/>
    </location>
</feature>
<evidence type="ECO:0000313" key="3">
    <source>
        <dbReference type="WBParaSite" id="maker-unitig_26629-snap-gene-0.2-mRNA-1"/>
    </source>
</evidence>
<evidence type="ECO:0000256" key="1">
    <source>
        <dbReference type="SAM" id="SignalP"/>
    </source>
</evidence>
<name>A0A1I8FAB3_9PLAT</name>
<keyword evidence="1" id="KW-0732">Signal</keyword>
<feature type="signal peptide" evidence="1">
    <location>
        <begin position="1"/>
        <end position="43"/>
    </location>
</feature>